<dbReference type="Gene3D" id="3.60.40.10">
    <property type="entry name" value="PPM-type phosphatase domain"/>
    <property type="match status" value="1"/>
</dbReference>
<dbReference type="PANTHER" id="PTHR24351">
    <property type="entry name" value="RIBOSOMAL PROTEIN S6 KINASE"/>
    <property type="match status" value="1"/>
</dbReference>
<dbReference type="InterPro" id="IPR001932">
    <property type="entry name" value="PPM-type_phosphatase-like_dom"/>
</dbReference>
<organism evidence="10 11">
    <name type="scientific">Marinobacter lacisalsi</name>
    <dbReference type="NCBI Taxonomy" id="475979"/>
    <lineage>
        <taxon>Bacteria</taxon>
        <taxon>Pseudomonadati</taxon>
        <taxon>Pseudomonadota</taxon>
        <taxon>Gammaproteobacteria</taxon>
        <taxon>Pseudomonadales</taxon>
        <taxon>Marinobacteraceae</taxon>
        <taxon>Marinobacter</taxon>
    </lineage>
</organism>
<dbReference type="GO" id="GO:0016301">
    <property type="term" value="F:kinase activity"/>
    <property type="evidence" value="ECO:0007669"/>
    <property type="project" value="UniProtKB-KW"/>
</dbReference>
<dbReference type="CDD" id="cd00143">
    <property type="entry name" value="PP2Cc"/>
    <property type="match status" value="1"/>
</dbReference>
<keyword evidence="2" id="KW-0808">Transferase</keyword>
<evidence type="ECO:0000256" key="5">
    <source>
        <dbReference type="ARBA" id="ARBA00022840"/>
    </source>
</evidence>
<keyword evidence="7" id="KW-1133">Transmembrane helix</keyword>
<reference evidence="11" key="1">
    <citation type="journal article" date="2019" name="Int. J. Syst. Evol. Microbiol.">
        <title>The Global Catalogue of Microorganisms (GCM) 10K type strain sequencing project: providing services to taxonomists for standard genome sequencing and annotation.</title>
        <authorList>
            <consortium name="The Broad Institute Genomics Platform"/>
            <consortium name="The Broad Institute Genome Sequencing Center for Infectious Disease"/>
            <person name="Wu L."/>
            <person name="Ma J."/>
        </authorList>
    </citation>
    <scope>NUCLEOTIDE SEQUENCE [LARGE SCALE GENOMIC DNA]</scope>
    <source>
        <strain evidence="11">CECT 7297</strain>
    </source>
</reference>
<keyword evidence="7" id="KW-0812">Transmembrane</keyword>
<keyword evidence="11" id="KW-1185">Reference proteome</keyword>
<feature type="transmembrane region" description="Helical" evidence="7">
    <location>
        <begin position="564"/>
        <end position="583"/>
    </location>
</feature>
<keyword evidence="4 10" id="KW-0418">Kinase</keyword>
<feature type="domain" description="PPM-type phosphatase" evidence="9">
    <location>
        <begin position="25"/>
        <end position="251"/>
    </location>
</feature>
<dbReference type="InterPro" id="IPR008271">
    <property type="entry name" value="Ser/Thr_kinase_AS"/>
</dbReference>
<dbReference type="Gene3D" id="3.30.200.20">
    <property type="entry name" value="Phosphorylase Kinase, domain 1"/>
    <property type="match status" value="1"/>
</dbReference>
<dbReference type="PROSITE" id="PS51746">
    <property type="entry name" value="PPM_2"/>
    <property type="match status" value="1"/>
</dbReference>
<dbReference type="RefSeq" id="WP_379887056.1">
    <property type="nucleotide sequence ID" value="NZ_JBHSDI010000013.1"/>
</dbReference>
<feature type="domain" description="Protein kinase" evidence="8">
    <location>
        <begin position="284"/>
        <end position="565"/>
    </location>
</feature>
<name>A0ABV8QGF2_9GAMM</name>
<gene>
    <name evidence="10" type="ORF">ACFOZ5_10630</name>
</gene>
<keyword evidence="7" id="KW-0472">Membrane</keyword>
<keyword evidence="5" id="KW-0067">ATP-binding</keyword>
<comment type="caution">
    <text evidence="10">The sequence shown here is derived from an EMBL/GenBank/DDBJ whole genome shotgun (WGS) entry which is preliminary data.</text>
</comment>
<keyword evidence="1" id="KW-0723">Serine/threonine-protein kinase</keyword>
<evidence type="ECO:0000256" key="4">
    <source>
        <dbReference type="ARBA" id="ARBA00022777"/>
    </source>
</evidence>
<dbReference type="SMART" id="SM00332">
    <property type="entry name" value="PP2Cc"/>
    <property type="match status" value="1"/>
</dbReference>
<dbReference type="InterPro" id="IPR036457">
    <property type="entry name" value="PPM-type-like_dom_sf"/>
</dbReference>
<evidence type="ECO:0000313" key="11">
    <source>
        <dbReference type="Proteomes" id="UP001595798"/>
    </source>
</evidence>
<evidence type="ECO:0000256" key="2">
    <source>
        <dbReference type="ARBA" id="ARBA00022679"/>
    </source>
</evidence>
<proteinExistence type="predicted"/>
<dbReference type="Proteomes" id="UP001595798">
    <property type="component" value="Unassembled WGS sequence"/>
</dbReference>
<dbReference type="SMART" id="SM00331">
    <property type="entry name" value="PP2C_SIG"/>
    <property type="match status" value="1"/>
</dbReference>
<accession>A0ABV8QGF2</accession>
<dbReference type="SUPFAM" id="SSF56112">
    <property type="entry name" value="Protein kinase-like (PK-like)"/>
    <property type="match status" value="1"/>
</dbReference>
<evidence type="ECO:0000259" key="8">
    <source>
        <dbReference type="PROSITE" id="PS50011"/>
    </source>
</evidence>
<dbReference type="SUPFAM" id="SSF81606">
    <property type="entry name" value="PP2C-like"/>
    <property type="match status" value="1"/>
</dbReference>
<evidence type="ECO:0000259" key="9">
    <source>
        <dbReference type="PROSITE" id="PS51746"/>
    </source>
</evidence>
<evidence type="ECO:0000256" key="6">
    <source>
        <dbReference type="SAM" id="MobiDB-lite"/>
    </source>
</evidence>
<protein>
    <submittedName>
        <fullName evidence="10">Protein kinase</fullName>
    </submittedName>
</protein>
<dbReference type="Gene3D" id="1.10.510.10">
    <property type="entry name" value="Transferase(Phosphotransferase) domain 1"/>
    <property type="match status" value="1"/>
</dbReference>
<evidence type="ECO:0000256" key="1">
    <source>
        <dbReference type="ARBA" id="ARBA00022527"/>
    </source>
</evidence>
<dbReference type="InterPro" id="IPR011009">
    <property type="entry name" value="Kinase-like_dom_sf"/>
</dbReference>
<feature type="region of interest" description="Disordered" evidence="6">
    <location>
        <begin position="484"/>
        <end position="504"/>
    </location>
</feature>
<dbReference type="SMART" id="SM00220">
    <property type="entry name" value="S_TKc"/>
    <property type="match status" value="1"/>
</dbReference>
<keyword evidence="3" id="KW-0547">Nucleotide-binding</keyword>
<evidence type="ECO:0000256" key="3">
    <source>
        <dbReference type="ARBA" id="ARBA00022741"/>
    </source>
</evidence>
<dbReference type="PROSITE" id="PS00108">
    <property type="entry name" value="PROTEIN_KINASE_ST"/>
    <property type="match status" value="1"/>
</dbReference>
<evidence type="ECO:0000256" key="7">
    <source>
        <dbReference type="SAM" id="Phobius"/>
    </source>
</evidence>
<dbReference type="PROSITE" id="PS50011">
    <property type="entry name" value="PROTEIN_KINASE_DOM"/>
    <property type="match status" value="1"/>
</dbReference>
<evidence type="ECO:0000313" key="10">
    <source>
        <dbReference type="EMBL" id="MFC4259482.1"/>
    </source>
</evidence>
<dbReference type="InterPro" id="IPR000719">
    <property type="entry name" value="Prot_kinase_dom"/>
</dbReference>
<dbReference type="Pfam" id="PF13672">
    <property type="entry name" value="PP2C_2"/>
    <property type="match status" value="1"/>
</dbReference>
<sequence>MDLVRPQPHTPTLEKPAQPDRMLVRYGQYTDAGRKADNQDCLGVHIPEGDTMRMKGLVAAIADGVSAAEAGREAAEACVRGFVSDYYSTPDSWTVETSASRVLGALNRWLHGRGHQRHGDTSALVTTFSAVVIRNRIAYLFHIGDSRISLVRNGRLERLTRDHHAALGNQRFALARAMGVELNVEIDVHRVTLQSGDRLVMTTDGIHGVLDDKAMVRFGGDGDPAQAAESLGKAAYRRGSDDNLTALVLVVDELPREDLASHYERLTNLPFPPLLKPGHVLDGYRIIREIHASTRTQVYLAEPPGGGATVVLKTPSPNYVDDPAYIDRFLNEIWVSRRVNSPHVVQGLALPDDRQCLYALTEHVQGQTLREWMQDNPKPSLARVRDLVRQIALGLRALHRLEMVHQDLKPENIMVDQRGTARLIDLGSVRIRGVEQIAGPWANGAWAGTASYAAPECLNGEPGTPASDRYSLGVIAYEMLTGTLPRQTSDRPGRRRRPDYRSARDLNPGIPPWVDACLRKAVAERAANRYQALSEFLQDLEHPNPELMPSSSAPLIERVPSDTWCFVATLSILLNVVLLMILFQTWP</sequence>
<dbReference type="Pfam" id="PF00069">
    <property type="entry name" value="Pkinase"/>
    <property type="match status" value="1"/>
</dbReference>
<dbReference type="CDD" id="cd14014">
    <property type="entry name" value="STKc_PknB_like"/>
    <property type="match status" value="1"/>
</dbReference>
<dbReference type="EMBL" id="JBHSDI010000013">
    <property type="protein sequence ID" value="MFC4259482.1"/>
    <property type="molecule type" value="Genomic_DNA"/>
</dbReference>